<dbReference type="InterPro" id="IPR001048">
    <property type="entry name" value="Asp/Glu/Uridylate_kinase"/>
</dbReference>
<dbReference type="FunFam" id="3.40.1160.10:FF:000018">
    <property type="entry name" value="Glutamate 5-kinase"/>
    <property type="match status" value="1"/>
</dbReference>
<gene>
    <name evidence="8" type="primary">proB</name>
    <name evidence="10" type="ORF">EYW49_04740</name>
</gene>
<dbReference type="GO" id="GO:0005829">
    <property type="term" value="C:cytosol"/>
    <property type="evidence" value="ECO:0007669"/>
    <property type="project" value="TreeGrafter"/>
</dbReference>
<evidence type="ECO:0000256" key="7">
    <source>
        <dbReference type="ARBA" id="ARBA00022840"/>
    </source>
</evidence>
<comment type="caution">
    <text evidence="10">The sequence shown here is derived from an EMBL/GenBank/DDBJ whole genome shotgun (WGS) entry which is preliminary data.</text>
</comment>
<dbReference type="EMBL" id="SJFN01000005">
    <property type="protein sequence ID" value="TBW39982.1"/>
    <property type="molecule type" value="Genomic_DNA"/>
</dbReference>
<feature type="binding site" evidence="8">
    <location>
        <position position="14"/>
    </location>
    <ligand>
        <name>ATP</name>
        <dbReference type="ChEBI" id="CHEBI:30616"/>
    </ligand>
</feature>
<dbReference type="Pfam" id="PF00696">
    <property type="entry name" value="AA_kinase"/>
    <property type="match status" value="1"/>
</dbReference>
<dbReference type="Gene3D" id="2.30.130.10">
    <property type="entry name" value="PUA domain"/>
    <property type="match status" value="1"/>
</dbReference>
<protein>
    <recommendedName>
        <fullName evidence="8">Glutamate 5-kinase</fullName>
        <ecNumber evidence="8">2.7.2.11</ecNumber>
    </recommendedName>
    <alternativeName>
        <fullName evidence="8">Gamma-glutamyl kinase</fullName>
        <shortName evidence="8">GK</shortName>
    </alternativeName>
</protein>
<dbReference type="InterPro" id="IPR015947">
    <property type="entry name" value="PUA-like_sf"/>
</dbReference>
<dbReference type="InterPro" id="IPR041739">
    <property type="entry name" value="G5K_ProB"/>
</dbReference>
<dbReference type="InterPro" id="IPR005715">
    <property type="entry name" value="Glu_5kinase/COase_Synthase"/>
</dbReference>
<evidence type="ECO:0000256" key="8">
    <source>
        <dbReference type="HAMAP-Rule" id="MF_00456"/>
    </source>
</evidence>
<evidence type="ECO:0000256" key="3">
    <source>
        <dbReference type="ARBA" id="ARBA00022650"/>
    </source>
</evidence>
<evidence type="ECO:0000313" key="11">
    <source>
        <dbReference type="Proteomes" id="UP000292781"/>
    </source>
</evidence>
<feature type="binding site" evidence="8">
    <location>
        <position position="55"/>
    </location>
    <ligand>
        <name>substrate</name>
    </ligand>
</feature>
<dbReference type="AlphaFoldDB" id="A0A4Q9VXS7"/>
<dbReference type="SMART" id="SM00359">
    <property type="entry name" value="PUA"/>
    <property type="match status" value="1"/>
</dbReference>
<dbReference type="HAMAP" id="MF_00456">
    <property type="entry name" value="ProB"/>
    <property type="match status" value="1"/>
</dbReference>
<dbReference type="CDD" id="cd21157">
    <property type="entry name" value="PUA_G5K"/>
    <property type="match status" value="1"/>
</dbReference>
<dbReference type="GO" id="GO:0055129">
    <property type="term" value="P:L-proline biosynthetic process"/>
    <property type="evidence" value="ECO:0007669"/>
    <property type="project" value="UniProtKB-UniRule"/>
</dbReference>
<comment type="catalytic activity">
    <reaction evidence="8">
        <text>L-glutamate + ATP = L-glutamyl 5-phosphate + ADP</text>
        <dbReference type="Rhea" id="RHEA:14877"/>
        <dbReference type="ChEBI" id="CHEBI:29985"/>
        <dbReference type="ChEBI" id="CHEBI:30616"/>
        <dbReference type="ChEBI" id="CHEBI:58274"/>
        <dbReference type="ChEBI" id="CHEBI:456216"/>
        <dbReference type="EC" id="2.7.2.11"/>
    </reaction>
</comment>
<dbReference type="Proteomes" id="UP000292781">
    <property type="component" value="Unassembled WGS sequence"/>
</dbReference>
<feature type="domain" description="PUA" evidence="9">
    <location>
        <begin position="281"/>
        <end position="363"/>
    </location>
</feature>
<dbReference type="InterPro" id="IPR002478">
    <property type="entry name" value="PUA"/>
</dbReference>
<dbReference type="UniPathway" id="UPA00098">
    <property type="reaction ID" value="UER00359"/>
</dbReference>
<dbReference type="PROSITE" id="PS00902">
    <property type="entry name" value="GLUTAMATE_5_KINASE"/>
    <property type="match status" value="1"/>
</dbReference>
<dbReference type="PRINTS" id="PR00474">
    <property type="entry name" value="GLU5KINASE"/>
</dbReference>
<dbReference type="PANTHER" id="PTHR43654">
    <property type="entry name" value="GLUTAMATE 5-KINASE"/>
    <property type="match status" value="1"/>
</dbReference>
<feature type="binding site" evidence="8">
    <location>
        <position position="142"/>
    </location>
    <ligand>
        <name>substrate</name>
    </ligand>
</feature>
<dbReference type="PROSITE" id="PS50890">
    <property type="entry name" value="PUA"/>
    <property type="match status" value="1"/>
</dbReference>
<dbReference type="SUPFAM" id="SSF88697">
    <property type="entry name" value="PUA domain-like"/>
    <property type="match status" value="1"/>
</dbReference>
<feature type="binding site" evidence="8">
    <location>
        <position position="154"/>
    </location>
    <ligand>
        <name>substrate</name>
    </ligand>
</feature>
<dbReference type="InterPro" id="IPR036974">
    <property type="entry name" value="PUA_sf"/>
</dbReference>
<proteinExistence type="inferred from homology"/>
<dbReference type="RefSeq" id="WP_131306742.1">
    <property type="nucleotide sequence ID" value="NZ_SJFN01000005.1"/>
</dbReference>
<dbReference type="OrthoDB" id="9804434at2"/>
<comment type="function">
    <text evidence="8">Catalyzes the transfer of a phosphate group to glutamate to form L-glutamate 5-phosphate.</text>
</comment>
<dbReference type="InterPro" id="IPR019797">
    <property type="entry name" value="Glutamate_5-kinase_CS"/>
</dbReference>
<keyword evidence="4 8" id="KW-0808">Transferase</keyword>
<reference evidence="10 11" key="1">
    <citation type="submission" date="2019-02" db="EMBL/GenBank/DDBJ databases">
        <title>Siculibacillus lacustris gen. nov., sp. nov., a new rosette-forming bacterium isolated from a freshwater crater lake (Lake St. Ana, Romania).</title>
        <authorList>
            <person name="Felfoldi T."/>
            <person name="Marton Z."/>
            <person name="Szabo A."/>
            <person name="Mentes A."/>
            <person name="Boka K."/>
            <person name="Marialigeti K."/>
            <person name="Mathe I."/>
            <person name="Koncz M."/>
            <person name="Schumann P."/>
            <person name="Toth E."/>
        </authorList>
    </citation>
    <scope>NUCLEOTIDE SEQUENCE [LARGE SCALE GENOMIC DNA]</scope>
    <source>
        <strain evidence="10 11">SA-279</strain>
    </source>
</reference>
<evidence type="ECO:0000256" key="5">
    <source>
        <dbReference type="ARBA" id="ARBA00022741"/>
    </source>
</evidence>
<dbReference type="Gene3D" id="3.40.1160.10">
    <property type="entry name" value="Acetylglutamate kinase-like"/>
    <property type="match status" value="1"/>
</dbReference>
<comment type="caution">
    <text evidence="8">Lacks conserved residue(s) required for the propagation of feature annotation.</text>
</comment>
<keyword evidence="11" id="KW-1185">Reference proteome</keyword>
<keyword evidence="5 8" id="KW-0547">Nucleotide-binding</keyword>
<dbReference type="CDD" id="cd04242">
    <property type="entry name" value="AAK_G5K_ProB"/>
    <property type="match status" value="1"/>
</dbReference>
<comment type="pathway">
    <text evidence="8">Amino-acid biosynthesis; L-proline biosynthesis; L-glutamate 5-semialdehyde from L-glutamate: step 1/2.</text>
</comment>
<evidence type="ECO:0000256" key="4">
    <source>
        <dbReference type="ARBA" id="ARBA00022679"/>
    </source>
</evidence>
<dbReference type="SUPFAM" id="SSF53633">
    <property type="entry name" value="Carbamate kinase-like"/>
    <property type="match status" value="1"/>
</dbReference>
<organism evidence="10 11">
    <name type="scientific">Siculibacillus lacustris</name>
    <dbReference type="NCBI Taxonomy" id="1549641"/>
    <lineage>
        <taxon>Bacteria</taxon>
        <taxon>Pseudomonadati</taxon>
        <taxon>Pseudomonadota</taxon>
        <taxon>Alphaproteobacteria</taxon>
        <taxon>Hyphomicrobiales</taxon>
        <taxon>Ancalomicrobiaceae</taxon>
        <taxon>Siculibacillus</taxon>
    </lineage>
</organism>
<sequence>MKRRLEDYRRIVVKIGSALLVDKATGDVHAAWLESLATDVAGLAAAGCEILLVSSGAIALGRGRLGLPRRRLALEQSQAAAAVGQIALARAYSEILGTHGFTAAQVLLTLDDTEDRRRYLNARATLTTLLERRAIPIINENDTVATTEIRYGDNDRLAARVATMIGADCLVLLSDIDGLYTAPPAHDPSATLIPLVEKITPEIEAMAGGAGSELSRGGMKTKIDAGKIATDGGTAMVITLGKRLHPLAAISAGANATWFLPAADPVAARKKWIAGSLDDRGVIHVDAGAARALRSGKSLLPAGCTTVDGGFHRGDTVLIVGPDGEELGRGLIAFDATDAAAILGHRTQEIEDILGYTGRKEMIHRDHLVMRGE</sequence>
<dbReference type="EC" id="2.7.2.11" evidence="8"/>
<keyword evidence="3 8" id="KW-0641">Proline biosynthesis</keyword>
<dbReference type="Pfam" id="PF01472">
    <property type="entry name" value="PUA"/>
    <property type="match status" value="1"/>
</dbReference>
<dbReference type="InterPro" id="IPR036393">
    <property type="entry name" value="AceGlu_kinase-like_sf"/>
</dbReference>
<feature type="binding site" evidence="8">
    <location>
        <begin position="174"/>
        <end position="175"/>
    </location>
    <ligand>
        <name>ATP</name>
        <dbReference type="ChEBI" id="CHEBI:30616"/>
    </ligand>
</feature>
<dbReference type="FunFam" id="2.30.130.10:FF:000007">
    <property type="entry name" value="Glutamate 5-kinase"/>
    <property type="match status" value="1"/>
</dbReference>
<accession>A0A4Q9VXS7</accession>
<dbReference type="InterPro" id="IPR001057">
    <property type="entry name" value="Glu/AcGlu_kinase"/>
</dbReference>
<dbReference type="GO" id="GO:0004349">
    <property type="term" value="F:glutamate 5-kinase activity"/>
    <property type="evidence" value="ECO:0007669"/>
    <property type="project" value="UniProtKB-UniRule"/>
</dbReference>
<keyword evidence="6 8" id="KW-0418">Kinase</keyword>
<comment type="similarity">
    <text evidence="8">Belongs to the glutamate 5-kinase family.</text>
</comment>
<dbReference type="PANTHER" id="PTHR43654:SF1">
    <property type="entry name" value="ISOPENTENYL PHOSPHATE KINASE"/>
    <property type="match status" value="1"/>
</dbReference>
<evidence type="ECO:0000256" key="2">
    <source>
        <dbReference type="ARBA" id="ARBA00022605"/>
    </source>
</evidence>
<keyword evidence="7 8" id="KW-0067">ATP-binding</keyword>
<evidence type="ECO:0000256" key="1">
    <source>
        <dbReference type="ARBA" id="ARBA00022490"/>
    </source>
</evidence>
<evidence type="ECO:0000313" key="10">
    <source>
        <dbReference type="EMBL" id="TBW39982.1"/>
    </source>
</evidence>
<dbReference type="GO" id="GO:0005524">
    <property type="term" value="F:ATP binding"/>
    <property type="evidence" value="ECO:0007669"/>
    <property type="project" value="UniProtKB-KW"/>
</dbReference>
<evidence type="ECO:0000259" key="9">
    <source>
        <dbReference type="SMART" id="SM00359"/>
    </source>
</evidence>
<dbReference type="PIRSF" id="PIRSF000729">
    <property type="entry name" value="GK"/>
    <property type="match status" value="1"/>
</dbReference>
<dbReference type="NCBIfam" id="TIGR01027">
    <property type="entry name" value="proB"/>
    <property type="match status" value="1"/>
</dbReference>
<dbReference type="GO" id="GO:0003723">
    <property type="term" value="F:RNA binding"/>
    <property type="evidence" value="ECO:0007669"/>
    <property type="project" value="InterPro"/>
</dbReference>
<evidence type="ECO:0000256" key="6">
    <source>
        <dbReference type="ARBA" id="ARBA00022777"/>
    </source>
</evidence>
<name>A0A4Q9VXS7_9HYPH</name>
<keyword evidence="2 8" id="KW-0028">Amino-acid biosynthesis</keyword>
<dbReference type="InterPro" id="IPR011529">
    <property type="entry name" value="Glu_5kinase"/>
</dbReference>
<keyword evidence="1 8" id="KW-0963">Cytoplasm</keyword>
<comment type="subcellular location">
    <subcellularLocation>
        <location evidence="8">Cytoplasm</location>
    </subcellularLocation>
</comment>